<evidence type="ECO:0000313" key="1">
    <source>
        <dbReference type="EMBL" id="MFD2706600.1"/>
    </source>
</evidence>
<comment type="caution">
    <text evidence="1">The sequence shown here is derived from an EMBL/GenBank/DDBJ whole genome shotgun (WGS) entry which is preliminary data.</text>
</comment>
<dbReference type="EMBL" id="JBHUML010000005">
    <property type="protein sequence ID" value="MFD2706600.1"/>
    <property type="molecule type" value="Genomic_DNA"/>
</dbReference>
<gene>
    <name evidence="1" type="ORF">ACFSUB_14125</name>
</gene>
<organism evidence="1 2">
    <name type="scientific">Salibacterium lacus</name>
    <dbReference type="NCBI Taxonomy" id="1898109"/>
    <lineage>
        <taxon>Bacteria</taxon>
        <taxon>Bacillati</taxon>
        <taxon>Bacillota</taxon>
        <taxon>Bacilli</taxon>
        <taxon>Bacillales</taxon>
        <taxon>Bacillaceae</taxon>
    </lineage>
</organism>
<protein>
    <recommendedName>
        <fullName evidence="3">Lipoprotein</fullName>
    </recommendedName>
</protein>
<proteinExistence type="predicted"/>
<dbReference type="Proteomes" id="UP001597520">
    <property type="component" value="Unassembled WGS sequence"/>
</dbReference>
<evidence type="ECO:0000313" key="2">
    <source>
        <dbReference type="Proteomes" id="UP001597520"/>
    </source>
</evidence>
<accession>A0ABW5T3J0</accession>
<reference evidence="2" key="1">
    <citation type="journal article" date="2019" name="Int. J. Syst. Evol. Microbiol.">
        <title>The Global Catalogue of Microorganisms (GCM) 10K type strain sequencing project: providing services to taxonomists for standard genome sequencing and annotation.</title>
        <authorList>
            <consortium name="The Broad Institute Genomics Platform"/>
            <consortium name="The Broad Institute Genome Sequencing Center for Infectious Disease"/>
            <person name="Wu L."/>
            <person name="Ma J."/>
        </authorList>
    </citation>
    <scope>NUCLEOTIDE SEQUENCE [LARGE SCALE GENOMIC DNA]</scope>
    <source>
        <strain evidence="2">KCTC 33792</strain>
    </source>
</reference>
<sequence>MKHFTKFIFSAIILSITIGCSNGAEGSNYSAPSQEEIEQMIEKKNIEPLAIETTGGVTFILCKSSLYTITKSNGEITENYSSWSGDGQGKISTGMTSTGSAPHAFVIINDKHLIQNAETVEVVFNDGKTVSKLVKDKRGFIMFYNRNEKDMNLKADWKVNIYGQNGNVLYESAE</sequence>
<keyword evidence="2" id="KW-1185">Reference proteome</keyword>
<dbReference type="PROSITE" id="PS51257">
    <property type="entry name" value="PROKAR_LIPOPROTEIN"/>
    <property type="match status" value="1"/>
</dbReference>
<evidence type="ECO:0008006" key="3">
    <source>
        <dbReference type="Google" id="ProtNLM"/>
    </source>
</evidence>
<dbReference type="RefSeq" id="WP_380713906.1">
    <property type="nucleotide sequence ID" value="NZ_JBHUML010000005.1"/>
</dbReference>
<name>A0ABW5T3J0_9BACI</name>